<proteinExistence type="predicted"/>
<dbReference type="EMBL" id="GBXM01087830">
    <property type="protein sequence ID" value="JAH20747.1"/>
    <property type="molecule type" value="Transcribed_RNA"/>
</dbReference>
<organism evidence="1">
    <name type="scientific">Anguilla anguilla</name>
    <name type="common">European freshwater eel</name>
    <name type="synonym">Muraena anguilla</name>
    <dbReference type="NCBI Taxonomy" id="7936"/>
    <lineage>
        <taxon>Eukaryota</taxon>
        <taxon>Metazoa</taxon>
        <taxon>Chordata</taxon>
        <taxon>Craniata</taxon>
        <taxon>Vertebrata</taxon>
        <taxon>Euteleostomi</taxon>
        <taxon>Actinopterygii</taxon>
        <taxon>Neopterygii</taxon>
        <taxon>Teleostei</taxon>
        <taxon>Anguilliformes</taxon>
        <taxon>Anguillidae</taxon>
        <taxon>Anguilla</taxon>
    </lineage>
</organism>
<dbReference type="AlphaFoldDB" id="A0A0E9QWC7"/>
<reference evidence="1" key="2">
    <citation type="journal article" date="2015" name="Fish Shellfish Immunol.">
        <title>Early steps in the European eel (Anguilla anguilla)-Vibrio vulnificus interaction in the gills: Role of the RtxA13 toxin.</title>
        <authorList>
            <person name="Callol A."/>
            <person name="Pajuelo D."/>
            <person name="Ebbesson L."/>
            <person name="Teles M."/>
            <person name="MacKenzie S."/>
            <person name="Amaro C."/>
        </authorList>
    </citation>
    <scope>NUCLEOTIDE SEQUENCE</scope>
</reference>
<reference evidence="1" key="1">
    <citation type="submission" date="2014-11" db="EMBL/GenBank/DDBJ databases">
        <authorList>
            <person name="Amaro Gonzalez C."/>
        </authorList>
    </citation>
    <scope>NUCLEOTIDE SEQUENCE</scope>
</reference>
<name>A0A0E9QWC7_ANGAN</name>
<protein>
    <submittedName>
        <fullName evidence="1">Uncharacterized protein</fullName>
    </submittedName>
</protein>
<accession>A0A0E9QWC7</accession>
<sequence length="26" mass="2794">MSPCTAGLSAFAFSDCFHHLTLHATK</sequence>
<evidence type="ECO:0000313" key="1">
    <source>
        <dbReference type="EMBL" id="JAH20747.1"/>
    </source>
</evidence>